<dbReference type="Proteomes" id="UP000533598">
    <property type="component" value="Unassembled WGS sequence"/>
</dbReference>
<gene>
    <name evidence="1" type="ORF">HNR67_003286</name>
</gene>
<proteinExistence type="predicted"/>
<name>A0A7W7FU79_9PSEU</name>
<evidence type="ECO:0000313" key="2">
    <source>
        <dbReference type="Proteomes" id="UP000533598"/>
    </source>
</evidence>
<evidence type="ECO:0000313" key="1">
    <source>
        <dbReference type="EMBL" id="MBB4677168.1"/>
    </source>
</evidence>
<dbReference type="EMBL" id="JACHMH010000001">
    <property type="protein sequence ID" value="MBB4677168.1"/>
    <property type="molecule type" value="Genomic_DNA"/>
</dbReference>
<accession>A0A7W7FU79</accession>
<comment type="caution">
    <text evidence="1">The sequence shown here is derived from an EMBL/GenBank/DDBJ whole genome shotgun (WGS) entry which is preliminary data.</text>
</comment>
<sequence>MSSFPERSRQAEDAALPVRQRLLALRDCVKAFPVYGHHATWRHVITWARIPRRLEDDLESLGRAVRELRAARAVWLPVVAEFAERRLAEKALGRRVLATGDVWLTRRFEVYCPDPDLRPVESMARVVARVIDGHRDGSVWGRECVVCGAGRAVEVVCPGCGVFIPGSARWKWR</sequence>
<organism evidence="1 2">
    <name type="scientific">Crossiella cryophila</name>
    <dbReference type="NCBI Taxonomy" id="43355"/>
    <lineage>
        <taxon>Bacteria</taxon>
        <taxon>Bacillati</taxon>
        <taxon>Actinomycetota</taxon>
        <taxon>Actinomycetes</taxon>
        <taxon>Pseudonocardiales</taxon>
        <taxon>Pseudonocardiaceae</taxon>
        <taxon>Crossiella</taxon>
    </lineage>
</organism>
<protein>
    <submittedName>
        <fullName evidence="1">Uncharacterized protein</fullName>
    </submittedName>
</protein>
<dbReference type="RefSeq" id="WP_185003090.1">
    <property type="nucleotide sequence ID" value="NZ_BAAAUI010000055.1"/>
</dbReference>
<dbReference type="AlphaFoldDB" id="A0A7W7FU79"/>
<keyword evidence="2" id="KW-1185">Reference proteome</keyword>
<reference evidence="1 2" key="1">
    <citation type="submission" date="2020-08" db="EMBL/GenBank/DDBJ databases">
        <title>Sequencing the genomes of 1000 actinobacteria strains.</title>
        <authorList>
            <person name="Klenk H.-P."/>
        </authorList>
    </citation>
    <scope>NUCLEOTIDE SEQUENCE [LARGE SCALE GENOMIC DNA]</scope>
    <source>
        <strain evidence="1 2">DSM 44230</strain>
    </source>
</reference>